<reference evidence="1" key="1">
    <citation type="submission" date="2020-04" db="EMBL/GenBank/DDBJ databases">
        <authorList>
            <person name="Chiriac C."/>
            <person name="Salcher M."/>
            <person name="Ghai R."/>
            <person name="Kavagutti S V."/>
        </authorList>
    </citation>
    <scope>NUCLEOTIDE SEQUENCE</scope>
</reference>
<evidence type="ECO:0008006" key="2">
    <source>
        <dbReference type="Google" id="ProtNLM"/>
    </source>
</evidence>
<organism evidence="1">
    <name type="scientific">uncultured Caudovirales phage</name>
    <dbReference type="NCBI Taxonomy" id="2100421"/>
    <lineage>
        <taxon>Viruses</taxon>
        <taxon>Duplodnaviria</taxon>
        <taxon>Heunggongvirae</taxon>
        <taxon>Uroviricota</taxon>
        <taxon>Caudoviricetes</taxon>
        <taxon>Peduoviridae</taxon>
        <taxon>Maltschvirus</taxon>
        <taxon>Maltschvirus maltsch</taxon>
    </lineage>
</organism>
<proteinExistence type="predicted"/>
<gene>
    <name evidence="1" type="ORF">UFOVP12_43</name>
</gene>
<sequence>MSDDIDRAQTEIDFFLANAIKNRPAHLKPIGMCLNCELQLIGIEGEFPRLFCDSDCRDDFEKSQRLEKIRGK</sequence>
<accession>A0A6J5KHA3</accession>
<name>A0A6J5KHA3_9CAUD</name>
<dbReference type="EMBL" id="LR796146">
    <property type="protein sequence ID" value="CAB4121404.1"/>
    <property type="molecule type" value="Genomic_DNA"/>
</dbReference>
<protein>
    <recommendedName>
        <fullName evidence="2">DUF2116 family Zn-ribbon domain-containing protein</fullName>
    </recommendedName>
</protein>
<evidence type="ECO:0000313" key="1">
    <source>
        <dbReference type="EMBL" id="CAB4121404.1"/>
    </source>
</evidence>